<organism evidence="6 7">
    <name type="scientific">Methylocystis iwaonis</name>
    <dbReference type="NCBI Taxonomy" id="2885079"/>
    <lineage>
        <taxon>Bacteria</taxon>
        <taxon>Pseudomonadati</taxon>
        <taxon>Pseudomonadota</taxon>
        <taxon>Alphaproteobacteria</taxon>
        <taxon>Hyphomicrobiales</taxon>
        <taxon>Methylocystaceae</taxon>
        <taxon>Methylocystis</taxon>
    </lineage>
</organism>
<accession>A0ABM8EE31</accession>
<gene>
    <name evidence="6" type="ORF">SS37A_37950</name>
</gene>
<dbReference type="PANTHER" id="PTHR35008">
    <property type="entry name" value="BLL4482 PROTEIN-RELATED"/>
    <property type="match status" value="1"/>
</dbReference>
<keyword evidence="6" id="KW-0614">Plasmid</keyword>
<keyword evidence="3 4" id="KW-0408">Iron</keyword>
<dbReference type="PANTHER" id="PTHR35008:SF4">
    <property type="entry name" value="BLL4482 PROTEIN"/>
    <property type="match status" value="1"/>
</dbReference>
<dbReference type="Proteomes" id="UP001317629">
    <property type="component" value="Plasmid pSS37A-Re-1"/>
</dbReference>
<keyword evidence="1 4" id="KW-0349">Heme</keyword>
<dbReference type="InterPro" id="IPR051459">
    <property type="entry name" value="Cytochrome_c-type_DH"/>
</dbReference>
<dbReference type="Pfam" id="PF00034">
    <property type="entry name" value="Cytochrom_C"/>
    <property type="match status" value="1"/>
</dbReference>
<evidence type="ECO:0000313" key="6">
    <source>
        <dbReference type="EMBL" id="BDV36265.1"/>
    </source>
</evidence>
<proteinExistence type="predicted"/>
<keyword evidence="7" id="KW-1185">Reference proteome</keyword>
<evidence type="ECO:0000256" key="1">
    <source>
        <dbReference type="ARBA" id="ARBA00022617"/>
    </source>
</evidence>
<dbReference type="InterPro" id="IPR009056">
    <property type="entry name" value="Cyt_c-like_dom"/>
</dbReference>
<dbReference type="SUPFAM" id="SSF46626">
    <property type="entry name" value="Cytochrome c"/>
    <property type="match status" value="2"/>
</dbReference>
<sequence>MGAAALSIRDSAAADRARGQYLVEALGACDNCHTPRGSGGYDYAARFSGGSQTFSGNGYAVRGSNISPDKETGVGGWSDEALGAAIVAGVGRDGQLAPVMPSDSYRALTKDDLDAIISFLRAAAPVRTQPAQPPQRHGEWAPHPLPGAEAPFDDAALSNKIKRGLYVASIARCLSCHSGEKDDAPDHVSRLGAGGKIFRTPGGVAVASNISAHQEKGLGAWSSEEIARAITQGVSRNGDPLKPPMSTLAKAHFAKMSTEDLDALVAYLRTIPPKE</sequence>
<feature type="domain" description="Cytochrome c" evidence="5">
    <location>
        <begin position="159"/>
        <end position="272"/>
    </location>
</feature>
<dbReference type="EMBL" id="AP027143">
    <property type="protein sequence ID" value="BDV36265.1"/>
    <property type="molecule type" value="Genomic_DNA"/>
</dbReference>
<evidence type="ECO:0000256" key="3">
    <source>
        <dbReference type="ARBA" id="ARBA00023004"/>
    </source>
</evidence>
<protein>
    <submittedName>
        <fullName evidence="6">Cytochrome c</fullName>
    </submittedName>
</protein>
<evidence type="ECO:0000256" key="2">
    <source>
        <dbReference type="ARBA" id="ARBA00022723"/>
    </source>
</evidence>
<dbReference type="Gene3D" id="1.10.760.10">
    <property type="entry name" value="Cytochrome c-like domain"/>
    <property type="match status" value="2"/>
</dbReference>
<evidence type="ECO:0000256" key="4">
    <source>
        <dbReference type="PROSITE-ProRule" id="PRU00433"/>
    </source>
</evidence>
<feature type="domain" description="Cytochrome c" evidence="5">
    <location>
        <begin position="14"/>
        <end position="124"/>
    </location>
</feature>
<dbReference type="InterPro" id="IPR036909">
    <property type="entry name" value="Cyt_c-like_dom_sf"/>
</dbReference>
<dbReference type="PROSITE" id="PS51007">
    <property type="entry name" value="CYTC"/>
    <property type="match status" value="2"/>
</dbReference>
<evidence type="ECO:0000313" key="7">
    <source>
        <dbReference type="Proteomes" id="UP001317629"/>
    </source>
</evidence>
<evidence type="ECO:0000259" key="5">
    <source>
        <dbReference type="PROSITE" id="PS51007"/>
    </source>
</evidence>
<keyword evidence="2 4" id="KW-0479">Metal-binding</keyword>
<geneLocation type="plasmid" evidence="6 7">
    <name>pSS37A-Re-1</name>
</geneLocation>
<reference evidence="6 7" key="1">
    <citation type="journal article" date="2023" name="Int. J. Syst. Evol. Microbiol.">
        <title>Methylocystis iwaonis sp. nov., a type II methane-oxidizing bacterium from surface soil of a rice paddy field in Japan, and emended description of the genus Methylocystis (ex Whittenbury et al. 1970) Bowman et al. 1993.</title>
        <authorList>
            <person name="Kaise H."/>
            <person name="Sawadogo J.B."/>
            <person name="Alam M.S."/>
            <person name="Ueno C."/>
            <person name="Dianou D."/>
            <person name="Shinjo R."/>
            <person name="Asakawa S."/>
        </authorList>
    </citation>
    <scope>NUCLEOTIDE SEQUENCE [LARGE SCALE GENOMIC DNA]</scope>
    <source>
        <strain evidence="6 7">SS37A-Re</strain>
    </source>
</reference>
<name>A0ABM8EE31_9HYPH</name>